<dbReference type="OrthoDB" id="310217at2759"/>
<proteinExistence type="predicted"/>
<dbReference type="Proteomes" id="UP000800040">
    <property type="component" value="Unassembled WGS sequence"/>
</dbReference>
<dbReference type="PANTHER" id="PTHR43671:SF13">
    <property type="entry name" value="SERINE_THREONINE-PROTEIN KINASE NEK2"/>
    <property type="match status" value="1"/>
</dbReference>
<keyword evidence="4 7" id="KW-0418">Kinase</keyword>
<dbReference type="Gene3D" id="1.10.510.10">
    <property type="entry name" value="Transferase(Phosphotransferase) domain 1"/>
    <property type="match status" value="1"/>
</dbReference>
<evidence type="ECO:0000259" key="6">
    <source>
        <dbReference type="PROSITE" id="PS50011"/>
    </source>
</evidence>
<name>A0A6A5JXH9_9PLEO</name>
<dbReference type="SUPFAM" id="SSF56112">
    <property type="entry name" value="Protein kinase-like (PK-like)"/>
    <property type="match status" value="1"/>
</dbReference>
<keyword evidence="2" id="KW-0808">Transferase</keyword>
<sequence>KYLWSEYEILSKLQHPNIVRYVDFEYKERRNRLSASIYMEYCKGGDLSQYTSRHGIAGKSVSEKQFWLISYQLASALLYCHTGLRADEFGITVDSHWTRPVLHRDIKPAN</sequence>
<dbReference type="GO" id="GO:0005524">
    <property type="term" value="F:ATP binding"/>
    <property type="evidence" value="ECO:0007669"/>
    <property type="project" value="UniProtKB-KW"/>
</dbReference>
<dbReference type="EMBL" id="ML975832">
    <property type="protein sequence ID" value="KAF1828000.1"/>
    <property type="molecule type" value="Genomic_DNA"/>
</dbReference>
<feature type="domain" description="Protein kinase" evidence="6">
    <location>
        <begin position="1"/>
        <end position="110"/>
    </location>
</feature>
<evidence type="ECO:0000256" key="3">
    <source>
        <dbReference type="ARBA" id="ARBA00022741"/>
    </source>
</evidence>
<reference evidence="7" key="1">
    <citation type="submission" date="2020-01" db="EMBL/GenBank/DDBJ databases">
        <authorList>
            <consortium name="DOE Joint Genome Institute"/>
            <person name="Haridas S."/>
            <person name="Albert R."/>
            <person name="Binder M."/>
            <person name="Bloem J."/>
            <person name="Labutti K."/>
            <person name="Salamov A."/>
            <person name="Andreopoulos B."/>
            <person name="Baker S.E."/>
            <person name="Barry K."/>
            <person name="Bills G."/>
            <person name="Bluhm B.H."/>
            <person name="Cannon C."/>
            <person name="Castanera R."/>
            <person name="Culley D.E."/>
            <person name="Daum C."/>
            <person name="Ezra D."/>
            <person name="Gonzalez J.B."/>
            <person name="Henrissat B."/>
            <person name="Kuo A."/>
            <person name="Liang C."/>
            <person name="Lipzen A."/>
            <person name="Lutzoni F."/>
            <person name="Magnuson J."/>
            <person name="Mondo S."/>
            <person name="Nolan M."/>
            <person name="Ohm R."/>
            <person name="Pangilinan J."/>
            <person name="Park H.-J."/>
            <person name="Ramirez L."/>
            <person name="Alfaro M."/>
            <person name="Sun H."/>
            <person name="Tritt A."/>
            <person name="Yoshinaga Y."/>
            <person name="Zwiers L.-H."/>
            <person name="Turgeon B.G."/>
            <person name="Goodwin S.B."/>
            <person name="Spatafora J.W."/>
            <person name="Crous P.W."/>
            <person name="Grigoriev I.V."/>
        </authorList>
    </citation>
    <scope>NUCLEOTIDE SEQUENCE</scope>
    <source>
        <strain evidence="7">P77</strain>
    </source>
</reference>
<organism evidence="7 8">
    <name type="scientific">Decorospora gaudefroyi</name>
    <dbReference type="NCBI Taxonomy" id="184978"/>
    <lineage>
        <taxon>Eukaryota</taxon>
        <taxon>Fungi</taxon>
        <taxon>Dikarya</taxon>
        <taxon>Ascomycota</taxon>
        <taxon>Pezizomycotina</taxon>
        <taxon>Dothideomycetes</taxon>
        <taxon>Pleosporomycetidae</taxon>
        <taxon>Pleosporales</taxon>
        <taxon>Pleosporineae</taxon>
        <taxon>Pleosporaceae</taxon>
        <taxon>Decorospora</taxon>
    </lineage>
</organism>
<feature type="non-terminal residue" evidence="7">
    <location>
        <position position="1"/>
    </location>
</feature>
<dbReference type="Pfam" id="PF00069">
    <property type="entry name" value="Pkinase"/>
    <property type="match status" value="1"/>
</dbReference>
<dbReference type="PANTHER" id="PTHR43671">
    <property type="entry name" value="SERINE/THREONINE-PROTEIN KINASE NEK"/>
    <property type="match status" value="1"/>
</dbReference>
<dbReference type="InterPro" id="IPR050660">
    <property type="entry name" value="NEK_Ser/Thr_kinase"/>
</dbReference>
<dbReference type="InterPro" id="IPR011009">
    <property type="entry name" value="Kinase-like_dom_sf"/>
</dbReference>
<accession>A0A6A5JXH9</accession>
<dbReference type="PROSITE" id="PS50011">
    <property type="entry name" value="PROTEIN_KINASE_DOM"/>
    <property type="match status" value="1"/>
</dbReference>
<dbReference type="AlphaFoldDB" id="A0A6A5JXH9"/>
<feature type="non-terminal residue" evidence="7">
    <location>
        <position position="110"/>
    </location>
</feature>
<gene>
    <name evidence="7" type="ORF">BDW02DRAFT_455283</name>
</gene>
<keyword evidence="5" id="KW-0067">ATP-binding</keyword>
<protein>
    <recommendedName>
        <fullName evidence="1">non-specific serine/threonine protein kinase</fullName>
        <ecNumber evidence="1">2.7.11.1</ecNumber>
    </recommendedName>
</protein>
<dbReference type="GO" id="GO:0004674">
    <property type="term" value="F:protein serine/threonine kinase activity"/>
    <property type="evidence" value="ECO:0007669"/>
    <property type="project" value="UniProtKB-EC"/>
</dbReference>
<evidence type="ECO:0000256" key="4">
    <source>
        <dbReference type="ARBA" id="ARBA00022777"/>
    </source>
</evidence>
<evidence type="ECO:0000313" key="7">
    <source>
        <dbReference type="EMBL" id="KAF1828000.1"/>
    </source>
</evidence>
<evidence type="ECO:0000256" key="5">
    <source>
        <dbReference type="ARBA" id="ARBA00022840"/>
    </source>
</evidence>
<evidence type="ECO:0000313" key="8">
    <source>
        <dbReference type="Proteomes" id="UP000800040"/>
    </source>
</evidence>
<dbReference type="EC" id="2.7.11.1" evidence="1"/>
<dbReference type="InterPro" id="IPR000719">
    <property type="entry name" value="Prot_kinase_dom"/>
</dbReference>
<keyword evidence="8" id="KW-1185">Reference proteome</keyword>
<evidence type="ECO:0000256" key="2">
    <source>
        <dbReference type="ARBA" id="ARBA00022679"/>
    </source>
</evidence>
<keyword evidence="3" id="KW-0547">Nucleotide-binding</keyword>
<evidence type="ECO:0000256" key="1">
    <source>
        <dbReference type="ARBA" id="ARBA00012513"/>
    </source>
</evidence>